<protein>
    <submittedName>
        <fullName evidence="1">Uncharacterized protein</fullName>
    </submittedName>
</protein>
<gene>
    <name evidence="1" type="ORF">COLO4_21282</name>
</gene>
<keyword evidence="2" id="KW-1185">Reference proteome</keyword>
<accession>A0A1R3IUA9</accession>
<name>A0A1R3IUA9_9ROSI</name>
<sequence length="52" mass="5795">MVARGAVRRGKNLLFFGRMGEIFFLQWVPSFEMGLEESCAGNKMGQSKDPLG</sequence>
<dbReference type="EMBL" id="AWUE01017617">
    <property type="protein sequence ID" value="OMO86178.1"/>
    <property type="molecule type" value="Genomic_DNA"/>
</dbReference>
<evidence type="ECO:0000313" key="2">
    <source>
        <dbReference type="Proteomes" id="UP000187203"/>
    </source>
</evidence>
<evidence type="ECO:0000313" key="1">
    <source>
        <dbReference type="EMBL" id="OMO86178.1"/>
    </source>
</evidence>
<organism evidence="1 2">
    <name type="scientific">Corchorus olitorius</name>
    <dbReference type="NCBI Taxonomy" id="93759"/>
    <lineage>
        <taxon>Eukaryota</taxon>
        <taxon>Viridiplantae</taxon>
        <taxon>Streptophyta</taxon>
        <taxon>Embryophyta</taxon>
        <taxon>Tracheophyta</taxon>
        <taxon>Spermatophyta</taxon>
        <taxon>Magnoliopsida</taxon>
        <taxon>eudicotyledons</taxon>
        <taxon>Gunneridae</taxon>
        <taxon>Pentapetalae</taxon>
        <taxon>rosids</taxon>
        <taxon>malvids</taxon>
        <taxon>Malvales</taxon>
        <taxon>Malvaceae</taxon>
        <taxon>Grewioideae</taxon>
        <taxon>Apeibeae</taxon>
        <taxon>Corchorus</taxon>
    </lineage>
</organism>
<comment type="caution">
    <text evidence="1">The sequence shown here is derived from an EMBL/GenBank/DDBJ whole genome shotgun (WGS) entry which is preliminary data.</text>
</comment>
<proteinExistence type="predicted"/>
<dbReference type="Proteomes" id="UP000187203">
    <property type="component" value="Unassembled WGS sequence"/>
</dbReference>
<dbReference type="AlphaFoldDB" id="A0A1R3IUA9"/>
<reference evidence="2" key="1">
    <citation type="submission" date="2013-09" db="EMBL/GenBank/DDBJ databases">
        <title>Corchorus olitorius genome sequencing.</title>
        <authorList>
            <person name="Alam M."/>
            <person name="Haque M.S."/>
            <person name="Islam M.S."/>
            <person name="Emdad E.M."/>
            <person name="Islam M.M."/>
            <person name="Ahmed B."/>
            <person name="Halim A."/>
            <person name="Hossen Q.M.M."/>
            <person name="Hossain M.Z."/>
            <person name="Ahmed R."/>
            <person name="Khan M.M."/>
            <person name="Islam R."/>
            <person name="Rashid M.M."/>
            <person name="Khan S.A."/>
            <person name="Rahman M.S."/>
            <person name="Alam M."/>
            <person name="Yahiya A.S."/>
            <person name="Khan M.S."/>
            <person name="Azam M.S."/>
            <person name="Haque T."/>
            <person name="Lashkar M.Z.H."/>
            <person name="Akhand A.I."/>
            <person name="Morshed G."/>
            <person name="Roy S."/>
            <person name="Uddin K.S."/>
            <person name="Rabeya T."/>
            <person name="Hossain A.S."/>
            <person name="Chowdhury A."/>
            <person name="Snigdha A.R."/>
            <person name="Mortoza M.S."/>
            <person name="Matin S.A."/>
            <person name="Hoque S.M.E."/>
            <person name="Islam M.K."/>
            <person name="Roy D.K."/>
            <person name="Haider R."/>
            <person name="Moosa M.M."/>
            <person name="Elias S.M."/>
            <person name="Hasan A.M."/>
            <person name="Jahan S."/>
            <person name="Shafiuddin M."/>
            <person name="Mahmood N."/>
            <person name="Shommy N.S."/>
        </authorList>
    </citation>
    <scope>NUCLEOTIDE SEQUENCE [LARGE SCALE GENOMIC DNA]</scope>
    <source>
        <strain evidence="2">cv. O-4</strain>
    </source>
</reference>